<feature type="signal peptide" evidence="1">
    <location>
        <begin position="1"/>
        <end position="22"/>
    </location>
</feature>
<feature type="chain" id="PRO_5009514871" evidence="1">
    <location>
        <begin position="23"/>
        <end position="147"/>
    </location>
</feature>
<protein>
    <submittedName>
        <fullName evidence="2">Uncharacterized protein</fullName>
    </submittedName>
</protein>
<proteinExistence type="predicted"/>
<name>A0A1F4UKI0_UNCKA</name>
<dbReference type="AlphaFoldDB" id="A0A1F4UKI0"/>
<comment type="caution">
    <text evidence="2">The sequence shown here is derived from an EMBL/GenBank/DDBJ whole genome shotgun (WGS) entry which is preliminary data.</text>
</comment>
<gene>
    <name evidence="2" type="ORF">A2V49_03355</name>
</gene>
<sequence>MKKTCFFLVIASLLITTLTVFCSNYKGKEQILVNNKTPISWSSPNFPGEQQNVLLTDRDFFNIIFAATLPNGQQINSEPILVQVFLQDDGSILIRESKPNMQEIRLNIGENWSSSVDFKGYGELDLMIFKYISYPDNQILMEVLCSD</sequence>
<evidence type="ECO:0000256" key="1">
    <source>
        <dbReference type="SAM" id="SignalP"/>
    </source>
</evidence>
<dbReference type="Proteomes" id="UP000178615">
    <property type="component" value="Unassembled WGS sequence"/>
</dbReference>
<evidence type="ECO:0000313" key="3">
    <source>
        <dbReference type="Proteomes" id="UP000178615"/>
    </source>
</evidence>
<accession>A0A1F4UKI0</accession>
<keyword evidence="1" id="KW-0732">Signal</keyword>
<evidence type="ECO:0000313" key="2">
    <source>
        <dbReference type="EMBL" id="OGC45447.1"/>
    </source>
</evidence>
<dbReference type="EMBL" id="MEUV01000036">
    <property type="protein sequence ID" value="OGC45447.1"/>
    <property type="molecule type" value="Genomic_DNA"/>
</dbReference>
<reference evidence="2 3" key="1">
    <citation type="journal article" date="2016" name="Nat. Commun.">
        <title>Thousands of microbial genomes shed light on interconnected biogeochemical processes in an aquifer system.</title>
        <authorList>
            <person name="Anantharaman K."/>
            <person name="Brown C.T."/>
            <person name="Hug L.A."/>
            <person name="Sharon I."/>
            <person name="Castelle C.J."/>
            <person name="Probst A.J."/>
            <person name="Thomas B.C."/>
            <person name="Singh A."/>
            <person name="Wilkins M.J."/>
            <person name="Karaoz U."/>
            <person name="Brodie E.L."/>
            <person name="Williams K.H."/>
            <person name="Hubbard S.S."/>
            <person name="Banfield J.F."/>
        </authorList>
    </citation>
    <scope>NUCLEOTIDE SEQUENCE [LARGE SCALE GENOMIC DNA]</scope>
</reference>
<organism evidence="2 3">
    <name type="scientific">candidate division WWE3 bacterium RBG_19FT_COMBO_34_6</name>
    <dbReference type="NCBI Taxonomy" id="1802612"/>
    <lineage>
        <taxon>Bacteria</taxon>
        <taxon>Katanobacteria</taxon>
    </lineage>
</organism>